<dbReference type="InterPro" id="IPR052751">
    <property type="entry name" value="Plant_MAPKKK"/>
</dbReference>
<dbReference type="PROSITE" id="PS00108">
    <property type="entry name" value="PROTEIN_KINASE_ST"/>
    <property type="match status" value="1"/>
</dbReference>
<evidence type="ECO:0000256" key="4">
    <source>
        <dbReference type="ARBA" id="ARBA00022840"/>
    </source>
</evidence>
<proteinExistence type="inferred from homology"/>
<dbReference type="KEGG" id="nta:107796582"/>
<evidence type="ECO:0000256" key="2">
    <source>
        <dbReference type="ARBA" id="ARBA00022741"/>
    </source>
</evidence>
<dbReference type="GO" id="GO:0005524">
    <property type="term" value="F:ATP binding"/>
    <property type="evidence" value="ECO:0007669"/>
    <property type="project" value="UniProtKB-UniRule"/>
</dbReference>
<dbReference type="InterPro" id="IPR008271">
    <property type="entry name" value="Ser/Thr_kinase_AS"/>
</dbReference>
<sequence length="366" mass="41025">MNRASCNRNMEKYEAAAADVHKLLSEMASVLWKRVRILGKGGYGVVSLASSSDNQPPTLERLPPLIAVKTCLLHRSQSLQYEEAFLSMFADSPFIIHCFRPNIELQDGVAVYNLLLEYASGGSLADRLHNYNSGKGLSEFEVRKHTTNIVLGLIHIHNRGVIHCDIKPDNILLAGTDETAKIADFGLSMTLEQSRTGNQGLRGTERYLAPESVVDEKYGTEVDIWALGCTVYELMTGTPLWESDEDSQDSNVLYRIGFEEPMFQNAKLSNEAQDFLKRCLVKNPRSRWTAEMLLNHPFLNSSKVADNVQTATKTTKKLKIILRRPQQKTAIKNPSSRWTAADMLLNYPFLNSSKVADKVQPCNKDS</sequence>
<dbReference type="SMR" id="A0A1S4AEH6"/>
<evidence type="ECO:0000259" key="7">
    <source>
        <dbReference type="PROSITE" id="PS50011"/>
    </source>
</evidence>
<evidence type="ECO:0000256" key="3">
    <source>
        <dbReference type="ARBA" id="ARBA00022777"/>
    </source>
</evidence>
<protein>
    <submittedName>
        <fullName evidence="8">Serine/threonine-protein kinase greatwall-like</fullName>
    </submittedName>
</protein>
<dbReference type="SUPFAM" id="SSF56112">
    <property type="entry name" value="Protein kinase-like (PK-like)"/>
    <property type="match status" value="1"/>
</dbReference>
<accession>A0A1S4AEH6</accession>
<dbReference type="Pfam" id="PF00069">
    <property type="entry name" value="Pkinase"/>
    <property type="match status" value="1"/>
</dbReference>
<feature type="domain" description="Protein kinase" evidence="7">
    <location>
        <begin position="32"/>
        <end position="299"/>
    </location>
</feature>
<keyword evidence="2 5" id="KW-0547">Nucleotide-binding</keyword>
<dbReference type="CDD" id="cd06606">
    <property type="entry name" value="STKc_MAPKKK"/>
    <property type="match status" value="1"/>
</dbReference>
<keyword evidence="1" id="KW-0808">Transferase</keyword>
<reference evidence="8" key="1">
    <citation type="submission" date="2025-08" db="UniProtKB">
        <authorList>
            <consortium name="RefSeq"/>
        </authorList>
    </citation>
    <scope>IDENTIFICATION</scope>
</reference>
<dbReference type="PROSITE" id="PS50011">
    <property type="entry name" value="PROTEIN_KINASE_DOM"/>
    <property type="match status" value="1"/>
</dbReference>
<dbReference type="SMART" id="SM00220">
    <property type="entry name" value="S_TKc"/>
    <property type="match status" value="1"/>
</dbReference>
<dbReference type="PROSITE" id="PS00107">
    <property type="entry name" value="PROTEIN_KINASE_ATP"/>
    <property type="match status" value="1"/>
</dbReference>
<dbReference type="GO" id="GO:0004674">
    <property type="term" value="F:protein serine/threonine kinase activity"/>
    <property type="evidence" value="ECO:0007669"/>
    <property type="project" value="UniProtKB-KW"/>
</dbReference>
<organism evidence="8">
    <name type="scientific">Nicotiana tabacum</name>
    <name type="common">Common tobacco</name>
    <dbReference type="NCBI Taxonomy" id="4097"/>
    <lineage>
        <taxon>Eukaryota</taxon>
        <taxon>Viridiplantae</taxon>
        <taxon>Streptophyta</taxon>
        <taxon>Embryophyta</taxon>
        <taxon>Tracheophyta</taxon>
        <taxon>Spermatophyta</taxon>
        <taxon>Magnoliopsida</taxon>
        <taxon>eudicotyledons</taxon>
        <taxon>Gunneridae</taxon>
        <taxon>Pentapetalae</taxon>
        <taxon>asterids</taxon>
        <taxon>lamiids</taxon>
        <taxon>Solanales</taxon>
        <taxon>Solanaceae</taxon>
        <taxon>Nicotianoideae</taxon>
        <taxon>Nicotianeae</taxon>
        <taxon>Nicotiana</taxon>
    </lineage>
</organism>
<dbReference type="PaxDb" id="4097-A0A1S4AEH6"/>
<name>A0A1S4AEH6_TOBAC</name>
<evidence type="ECO:0000256" key="5">
    <source>
        <dbReference type="PROSITE-ProRule" id="PRU10141"/>
    </source>
</evidence>
<comment type="similarity">
    <text evidence="6">Belongs to the protein kinase superfamily.</text>
</comment>
<feature type="binding site" evidence="5">
    <location>
        <position position="69"/>
    </location>
    <ligand>
        <name>ATP</name>
        <dbReference type="ChEBI" id="CHEBI:30616"/>
    </ligand>
</feature>
<evidence type="ECO:0000313" key="8">
    <source>
        <dbReference type="RefSeq" id="XP_016474863.1"/>
    </source>
</evidence>
<dbReference type="Gene3D" id="1.10.510.10">
    <property type="entry name" value="Transferase(Phosphotransferase) domain 1"/>
    <property type="match status" value="1"/>
</dbReference>
<keyword evidence="3" id="KW-0418">Kinase</keyword>
<dbReference type="AlphaFoldDB" id="A0A1S4AEH6"/>
<dbReference type="InterPro" id="IPR011009">
    <property type="entry name" value="Kinase-like_dom_sf"/>
</dbReference>
<gene>
    <name evidence="8" type="primary">LOC107796582</name>
</gene>
<dbReference type="PANTHER" id="PTHR48011:SF64">
    <property type="entry name" value="MITOGEN-ACTIVATED PROTEIN KINASE KINASE KINASE 3-LIKE"/>
    <property type="match status" value="1"/>
</dbReference>
<dbReference type="InterPro" id="IPR017441">
    <property type="entry name" value="Protein_kinase_ATP_BS"/>
</dbReference>
<dbReference type="GO" id="GO:0004672">
    <property type="term" value="F:protein kinase activity"/>
    <property type="evidence" value="ECO:0000318"/>
    <property type="project" value="GO_Central"/>
</dbReference>
<dbReference type="PANTHER" id="PTHR48011">
    <property type="entry name" value="CCR4-NOT TRANSCRIPTIONAL COMPLEX SUBUNIT CAF120-RELATED"/>
    <property type="match status" value="1"/>
</dbReference>
<dbReference type="GO" id="GO:0007165">
    <property type="term" value="P:signal transduction"/>
    <property type="evidence" value="ECO:0000318"/>
    <property type="project" value="GO_Central"/>
</dbReference>
<evidence type="ECO:0000256" key="6">
    <source>
        <dbReference type="RuleBase" id="RU000304"/>
    </source>
</evidence>
<evidence type="ECO:0000256" key="1">
    <source>
        <dbReference type="ARBA" id="ARBA00022679"/>
    </source>
</evidence>
<dbReference type="OrthoDB" id="1250250at2759"/>
<keyword evidence="6" id="KW-0723">Serine/threonine-protein kinase</keyword>
<dbReference type="STRING" id="4097.A0A1S4AEH6"/>
<keyword evidence="4 5" id="KW-0067">ATP-binding</keyword>
<dbReference type="InterPro" id="IPR000719">
    <property type="entry name" value="Prot_kinase_dom"/>
</dbReference>
<dbReference type="RefSeq" id="XP_016474863.1">
    <property type="nucleotide sequence ID" value="XM_016619377.1"/>
</dbReference>